<dbReference type="Proteomes" id="UP000596742">
    <property type="component" value="Unassembled WGS sequence"/>
</dbReference>
<dbReference type="OrthoDB" id="6158624at2759"/>
<keyword evidence="7" id="KW-1185">Reference proteome</keyword>
<proteinExistence type="predicted"/>
<sequence>MYTRTTNNLICALLQDEFYCFLGIPNKPDGIPVRAPNSNLCQGMNVSYSCSGLIGAPPGYFRWTKLSSEFKTIYNATFISDIPGECNINRTSTLAIEVHKEDNNATFRCEVIHELATSEMYQETLPGMFVYGNASLYVISDVEIENSGSYICVVETIVNRTEEKYNQTVTIDIRMDHSKEISVDKTFAESTAGQIIFSEIAGIVTITVVFTVGVLIASVVPFKTIKKARHLQTLKTDDEKKWDISIDCSYVTFTLPETQGDFGIFGGVTQKGQSPTHPDQSVAKPSRGISISMQRVRMTKRISLPVGSGICYSCIRKYPVSQDSKQALKTDIGRSGQGKFNDSSEVLFTTETGISNAEESDNLDFTKSKAITVELQQHGSPVLGSTGVELSCIVKAEDDEIINSVEFSSGSDYKTVIKFDIKDNMAGIVNPDGIYLEGRVTLKNLLSSENRTVVEYNLITCEDNTAYRCAVELEGFRNERSNTLSIEVKGTPNKPDTIPKRTPDGDICQGININFTCSGNIGKPPGYLRWTKVSNGSTTIYNGTDDTDMKIPGTCVVNRTSILSIDVQKEDNNAIFRCEVKHELATPEMYQETIPEIFVYDHPYEFTVITKEPDRDYHDTTTPFIELTCFAQGCSLSNYTWYKDTDLNTTIGNDSLYRISNVSIQNSGNYICIVETIINGTDEKYNQTVTIDIRNPEQPEQLPIEGVGFADTAAGLATIAVVSVVGAVLTSIFLFKIIQKVKHLRMLKKIGVKDVKIVNNAEPDNEATQGIDDGGFVSEVSQQWKNNAPIQSTM</sequence>
<comment type="caution">
    <text evidence="6">The sequence shown here is derived from an EMBL/GenBank/DDBJ whole genome shotgun (WGS) entry which is preliminary data.</text>
</comment>
<feature type="domain" description="Ig-like" evidence="5">
    <location>
        <begin position="495"/>
        <end position="582"/>
    </location>
</feature>
<evidence type="ECO:0000256" key="3">
    <source>
        <dbReference type="ARBA" id="ARBA00023157"/>
    </source>
</evidence>
<keyword evidence="4" id="KW-1133">Transmembrane helix</keyword>
<dbReference type="SMART" id="SM00409">
    <property type="entry name" value="IG"/>
    <property type="match status" value="2"/>
</dbReference>
<feature type="domain" description="Ig-like" evidence="5">
    <location>
        <begin position="595"/>
        <end position="690"/>
    </location>
</feature>
<dbReference type="InterPro" id="IPR003599">
    <property type="entry name" value="Ig_sub"/>
</dbReference>
<evidence type="ECO:0000256" key="1">
    <source>
        <dbReference type="ARBA" id="ARBA00004167"/>
    </source>
</evidence>
<dbReference type="InterPro" id="IPR007110">
    <property type="entry name" value="Ig-like_dom"/>
</dbReference>
<dbReference type="PROSITE" id="PS50835">
    <property type="entry name" value="IG_LIKE"/>
    <property type="match status" value="3"/>
</dbReference>
<keyword evidence="2 4" id="KW-0472">Membrane</keyword>
<dbReference type="Gene3D" id="2.60.40.10">
    <property type="entry name" value="Immunoglobulins"/>
    <property type="match status" value="3"/>
</dbReference>
<evidence type="ECO:0000313" key="6">
    <source>
        <dbReference type="EMBL" id="VDI03787.1"/>
    </source>
</evidence>
<comment type="subcellular location">
    <subcellularLocation>
        <location evidence="1">Membrane</location>
        <topology evidence="1">Single-pass membrane protein</topology>
    </subcellularLocation>
</comment>
<evidence type="ECO:0000256" key="2">
    <source>
        <dbReference type="ARBA" id="ARBA00023136"/>
    </source>
</evidence>
<dbReference type="InterPro" id="IPR036179">
    <property type="entry name" value="Ig-like_dom_sf"/>
</dbReference>
<dbReference type="CDD" id="cd00096">
    <property type="entry name" value="Ig"/>
    <property type="match status" value="1"/>
</dbReference>
<evidence type="ECO:0000313" key="7">
    <source>
        <dbReference type="Proteomes" id="UP000596742"/>
    </source>
</evidence>
<dbReference type="PANTHER" id="PTHR45889:SF8">
    <property type="entry name" value="IG-LIKE DOMAIN-CONTAINING PROTEIN"/>
    <property type="match status" value="1"/>
</dbReference>
<dbReference type="PROSITE" id="PS00290">
    <property type="entry name" value="IG_MHC"/>
    <property type="match status" value="1"/>
</dbReference>
<name>A0A8B6CEH5_MYTGA</name>
<keyword evidence="4" id="KW-0812">Transmembrane</keyword>
<dbReference type="AlphaFoldDB" id="A0A8B6CEH5"/>
<gene>
    <name evidence="6" type="ORF">MGAL_10B054990</name>
</gene>
<evidence type="ECO:0000259" key="5">
    <source>
        <dbReference type="PROSITE" id="PS50835"/>
    </source>
</evidence>
<dbReference type="InterPro" id="IPR003006">
    <property type="entry name" value="Ig/MHC_CS"/>
</dbReference>
<keyword evidence="3" id="KW-1015">Disulfide bond</keyword>
<feature type="transmembrane region" description="Helical" evidence="4">
    <location>
        <begin position="200"/>
        <end position="222"/>
    </location>
</feature>
<dbReference type="InterPro" id="IPR013783">
    <property type="entry name" value="Ig-like_fold"/>
</dbReference>
<dbReference type="Pfam" id="PF08205">
    <property type="entry name" value="C2-set_2"/>
    <property type="match status" value="1"/>
</dbReference>
<feature type="domain" description="Ig-like" evidence="5">
    <location>
        <begin position="28"/>
        <end position="170"/>
    </location>
</feature>
<accession>A0A8B6CEH5</accession>
<reference evidence="6" key="1">
    <citation type="submission" date="2018-11" db="EMBL/GenBank/DDBJ databases">
        <authorList>
            <person name="Alioto T."/>
            <person name="Alioto T."/>
        </authorList>
    </citation>
    <scope>NUCLEOTIDE SEQUENCE</scope>
</reference>
<dbReference type="GO" id="GO:0016020">
    <property type="term" value="C:membrane"/>
    <property type="evidence" value="ECO:0007669"/>
    <property type="project" value="UniProtKB-SubCell"/>
</dbReference>
<dbReference type="SUPFAM" id="SSF48726">
    <property type="entry name" value="Immunoglobulin"/>
    <property type="match status" value="3"/>
</dbReference>
<dbReference type="InterPro" id="IPR013162">
    <property type="entry name" value="CD80_C2-set"/>
</dbReference>
<feature type="transmembrane region" description="Helical" evidence="4">
    <location>
        <begin position="713"/>
        <end position="738"/>
    </location>
</feature>
<dbReference type="PANTHER" id="PTHR45889">
    <property type="entry name" value="IG-LIKE DOMAIN-CONTAINING PROTEIN"/>
    <property type="match status" value="1"/>
</dbReference>
<dbReference type="Pfam" id="PF13895">
    <property type="entry name" value="Ig_2"/>
    <property type="match status" value="1"/>
</dbReference>
<evidence type="ECO:0000256" key="4">
    <source>
        <dbReference type="SAM" id="Phobius"/>
    </source>
</evidence>
<dbReference type="EMBL" id="UYJE01001630">
    <property type="protein sequence ID" value="VDI03787.1"/>
    <property type="molecule type" value="Genomic_DNA"/>
</dbReference>
<organism evidence="6 7">
    <name type="scientific">Mytilus galloprovincialis</name>
    <name type="common">Mediterranean mussel</name>
    <dbReference type="NCBI Taxonomy" id="29158"/>
    <lineage>
        <taxon>Eukaryota</taxon>
        <taxon>Metazoa</taxon>
        <taxon>Spiralia</taxon>
        <taxon>Lophotrochozoa</taxon>
        <taxon>Mollusca</taxon>
        <taxon>Bivalvia</taxon>
        <taxon>Autobranchia</taxon>
        <taxon>Pteriomorphia</taxon>
        <taxon>Mytilida</taxon>
        <taxon>Mytiloidea</taxon>
        <taxon>Mytilidae</taxon>
        <taxon>Mytilinae</taxon>
        <taxon>Mytilus</taxon>
    </lineage>
</organism>
<protein>
    <recommendedName>
        <fullName evidence="5">Ig-like domain-containing protein</fullName>
    </recommendedName>
</protein>